<gene>
    <name evidence="2" type="ORF">FPZ54_19490</name>
</gene>
<proteinExistence type="predicted"/>
<name>A0A518RKL8_9SPHN</name>
<dbReference type="AlphaFoldDB" id="A0A518RKL8"/>
<keyword evidence="1" id="KW-0812">Transmembrane</keyword>
<protein>
    <submittedName>
        <fullName evidence="2">Uncharacterized protein</fullName>
    </submittedName>
</protein>
<accession>A0A518RKL8</accession>
<dbReference type="Proteomes" id="UP000318055">
    <property type="component" value="Chromosome"/>
</dbReference>
<dbReference type="RefSeq" id="WP_145849452.1">
    <property type="nucleotide sequence ID" value="NZ_CP042239.1"/>
</dbReference>
<reference evidence="2 3" key="1">
    <citation type="submission" date="2019-07" db="EMBL/GenBank/DDBJ databases">
        <title>Sphingomonas alkalisoli sp. nov., isolated from rhizosphere soil of Suaedae salsa.</title>
        <authorList>
            <person name="Zhang H."/>
            <person name="Xu L."/>
            <person name="Zhang J.-X."/>
            <person name="Sun J.-Q."/>
        </authorList>
    </citation>
    <scope>NUCLEOTIDE SEQUENCE [LARGE SCALE GENOMIC DNA]</scope>
    <source>
        <strain evidence="2 3">XS-10</strain>
    </source>
</reference>
<organism evidence="2 3">
    <name type="scientific">Sphingomonas suaedae</name>
    <dbReference type="NCBI Taxonomy" id="2599297"/>
    <lineage>
        <taxon>Bacteria</taxon>
        <taxon>Pseudomonadati</taxon>
        <taxon>Pseudomonadota</taxon>
        <taxon>Alphaproteobacteria</taxon>
        <taxon>Sphingomonadales</taxon>
        <taxon>Sphingomonadaceae</taxon>
        <taxon>Sphingomonas</taxon>
    </lineage>
</organism>
<dbReference type="KEGG" id="ssua:FPZ54_19490"/>
<sequence length="60" mass="6599">MPEPVRKSLPVIGIIFLLLAILKFVQGGNWIVWLILAILFGAMRLLPSSESTASDPEHKA</sequence>
<evidence type="ECO:0000313" key="3">
    <source>
        <dbReference type="Proteomes" id="UP000318055"/>
    </source>
</evidence>
<evidence type="ECO:0000313" key="2">
    <source>
        <dbReference type="EMBL" id="QDX27980.1"/>
    </source>
</evidence>
<keyword evidence="1" id="KW-0472">Membrane</keyword>
<keyword evidence="1" id="KW-1133">Transmembrane helix</keyword>
<dbReference type="EMBL" id="CP042239">
    <property type="protein sequence ID" value="QDX27980.1"/>
    <property type="molecule type" value="Genomic_DNA"/>
</dbReference>
<feature type="transmembrane region" description="Helical" evidence="1">
    <location>
        <begin position="7"/>
        <end position="24"/>
    </location>
</feature>
<keyword evidence="3" id="KW-1185">Reference proteome</keyword>
<evidence type="ECO:0000256" key="1">
    <source>
        <dbReference type="SAM" id="Phobius"/>
    </source>
</evidence>